<feature type="transmembrane region" description="Helical" evidence="1">
    <location>
        <begin position="12"/>
        <end position="30"/>
    </location>
</feature>
<name>A0A517XTP6_9BACT</name>
<keyword evidence="1" id="KW-1133">Transmembrane helix</keyword>
<dbReference type="EMBL" id="CP036273">
    <property type="protein sequence ID" value="QDU20867.1"/>
    <property type="molecule type" value="Genomic_DNA"/>
</dbReference>
<accession>A0A517XTP6</accession>
<evidence type="ECO:0000313" key="3">
    <source>
        <dbReference type="Proteomes" id="UP000319576"/>
    </source>
</evidence>
<evidence type="ECO:0000313" key="2">
    <source>
        <dbReference type="EMBL" id="QDU20867.1"/>
    </source>
</evidence>
<proteinExistence type="predicted"/>
<sequence>MRRPEPPFWAGVLFRLAGVFVAGLALMVFFREVMVPILRGDAERIQKDAAK</sequence>
<dbReference type="KEGG" id="uli:ETAA1_28300"/>
<dbReference type="AlphaFoldDB" id="A0A517XTP6"/>
<reference evidence="2 3" key="1">
    <citation type="submission" date="2019-02" db="EMBL/GenBank/DDBJ databases">
        <title>Deep-cultivation of Planctomycetes and their phenomic and genomic characterization uncovers novel biology.</title>
        <authorList>
            <person name="Wiegand S."/>
            <person name="Jogler M."/>
            <person name="Boedeker C."/>
            <person name="Pinto D."/>
            <person name="Vollmers J."/>
            <person name="Rivas-Marin E."/>
            <person name="Kohn T."/>
            <person name="Peeters S.H."/>
            <person name="Heuer A."/>
            <person name="Rast P."/>
            <person name="Oberbeckmann S."/>
            <person name="Bunk B."/>
            <person name="Jeske O."/>
            <person name="Meyerdierks A."/>
            <person name="Storesund J.E."/>
            <person name="Kallscheuer N."/>
            <person name="Luecker S."/>
            <person name="Lage O.M."/>
            <person name="Pohl T."/>
            <person name="Merkel B.J."/>
            <person name="Hornburger P."/>
            <person name="Mueller R.-W."/>
            <person name="Bruemmer F."/>
            <person name="Labrenz M."/>
            <person name="Spormann A.M."/>
            <person name="Op den Camp H."/>
            <person name="Overmann J."/>
            <person name="Amann R."/>
            <person name="Jetten M.S.M."/>
            <person name="Mascher T."/>
            <person name="Medema M.H."/>
            <person name="Devos D.P."/>
            <person name="Kaster A.-K."/>
            <person name="Ovreas L."/>
            <person name="Rohde M."/>
            <person name="Galperin M.Y."/>
            <person name="Jogler C."/>
        </authorList>
    </citation>
    <scope>NUCLEOTIDE SEQUENCE [LARGE SCALE GENOMIC DNA]</scope>
    <source>
        <strain evidence="2 3">ETA_A1</strain>
    </source>
</reference>
<keyword evidence="3" id="KW-1185">Reference proteome</keyword>
<dbReference type="RefSeq" id="WP_202920879.1">
    <property type="nucleotide sequence ID" value="NZ_CP036273.1"/>
</dbReference>
<organism evidence="2 3">
    <name type="scientific">Urbifossiella limnaea</name>
    <dbReference type="NCBI Taxonomy" id="2528023"/>
    <lineage>
        <taxon>Bacteria</taxon>
        <taxon>Pseudomonadati</taxon>
        <taxon>Planctomycetota</taxon>
        <taxon>Planctomycetia</taxon>
        <taxon>Gemmatales</taxon>
        <taxon>Gemmataceae</taxon>
        <taxon>Urbifossiella</taxon>
    </lineage>
</organism>
<dbReference type="Proteomes" id="UP000319576">
    <property type="component" value="Chromosome"/>
</dbReference>
<evidence type="ECO:0000256" key="1">
    <source>
        <dbReference type="SAM" id="Phobius"/>
    </source>
</evidence>
<keyword evidence="1" id="KW-0812">Transmembrane</keyword>
<keyword evidence="1" id="KW-0472">Membrane</keyword>
<gene>
    <name evidence="2" type="ORF">ETAA1_28300</name>
</gene>
<protein>
    <submittedName>
        <fullName evidence="2">Uncharacterized protein</fullName>
    </submittedName>
</protein>